<keyword evidence="3 7" id="KW-0812">Transmembrane</keyword>
<feature type="transmembrane region" description="Helical" evidence="7">
    <location>
        <begin position="185"/>
        <end position="209"/>
    </location>
</feature>
<keyword evidence="9" id="KW-1185">Reference proteome</keyword>
<sequence>MDRRPYVLGGVLAAIATVAAVILFEVLGTVFLAISVAYLLVPLRQWLRRRGLSRLAATVAVTGIAVGGVVALFGPLVYLLIIRFTEVTALIRGLPESIPLGVGGFTYELVVADAISLVTRELTAFARAVAAALPVLLVKLTLFVLLVFSLVHNQSDIRTATIAVVPPNYRDIVEALHTRAHKTLFALYVLQVTTALGTFLIALPVFVLFGYEEPIILATTAGVLQFIPIAGPSLLIAVLAGGHLLAGDLIGGLLVAVIGGTLIAWLPDLLIRPRIASRTADLDGSLYFIGFVGGLLSLGAIGIIIGPLVVALLVESAGLVSQEFETEIETLTTEESTESGQSMTEPTDDD</sequence>
<dbReference type="GO" id="GO:0016020">
    <property type="term" value="C:membrane"/>
    <property type="evidence" value="ECO:0007669"/>
    <property type="project" value="UniProtKB-SubCell"/>
</dbReference>
<feature type="region of interest" description="Disordered" evidence="6">
    <location>
        <begin position="329"/>
        <end position="350"/>
    </location>
</feature>
<comment type="similarity">
    <text evidence="2">Belongs to the autoinducer-2 exporter (AI-2E) (TC 2.A.86) family.</text>
</comment>
<evidence type="ECO:0000256" key="7">
    <source>
        <dbReference type="SAM" id="Phobius"/>
    </source>
</evidence>
<accession>A0A1H6TH82</accession>
<feature type="transmembrane region" description="Helical" evidence="7">
    <location>
        <begin position="286"/>
        <end position="314"/>
    </location>
</feature>
<feature type="transmembrane region" description="Helical" evidence="7">
    <location>
        <begin position="124"/>
        <end position="148"/>
    </location>
</feature>
<feature type="transmembrane region" description="Helical" evidence="7">
    <location>
        <begin position="12"/>
        <end position="43"/>
    </location>
</feature>
<gene>
    <name evidence="8" type="ORF">SAMN05444271_10821</name>
</gene>
<dbReference type="Proteomes" id="UP000198888">
    <property type="component" value="Unassembled WGS sequence"/>
</dbReference>
<comment type="subcellular location">
    <subcellularLocation>
        <location evidence="1">Membrane</location>
        <topology evidence="1">Multi-pass membrane protein</topology>
    </subcellularLocation>
</comment>
<dbReference type="RefSeq" id="WP_089671799.1">
    <property type="nucleotide sequence ID" value="NZ_CP024845.1"/>
</dbReference>
<evidence type="ECO:0000256" key="3">
    <source>
        <dbReference type="ARBA" id="ARBA00022692"/>
    </source>
</evidence>
<evidence type="ECO:0000313" key="8">
    <source>
        <dbReference type="EMBL" id="SEI78646.1"/>
    </source>
</evidence>
<evidence type="ECO:0000256" key="1">
    <source>
        <dbReference type="ARBA" id="ARBA00004141"/>
    </source>
</evidence>
<organism evidence="8 9">
    <name type="scientific">Halohasta litchfieldiae</name>
    <dbReference type="NCBI Taxonomy" id="1073996"/>
    <lineage>
        <taxon>Archaea</taxon>
        <taxon>Methanobacteriati</taxon>
        <taxon>Methanobacteriota</taxon>
        <taxon>Stenosarchaea group</taxon>
        <taxon>Halobacteria</taxon>
        <taxon>Halobacteriales</taxon>
        <taxon>Haloferacaceae</taxon>
        <taxon>Halohasta</taxon>
    </lineage>
</organism>
<feature type="transmembrane region" description="Helical" evidence="7">
    <location>
        <begin position="215"/>
        <end position="238"/>
    </location>
</feature>
<keyword evidence="4 7" id="KW-1133">Transmembrane helix</keyword>
<evidence type="ECO:0000256" key="4">
    <source>
        <dbReference type="ARBA" id="ARBA00022989"/>
    </source>
</evidence>
<dbReference type="OrthoDB" id="137390at2157"/>
<feature type="transmembrane region" description="Helical" evidence="7">
    <location>
        <begin position="245"/>
        <end position="266"/>
    </location>
</feature>
<accession>A0A2H4Q382</accession>
<dbReference type="KEGG" id="hae:halTADL_2061"/>
<dbReference type="STRING" id="1073996.SAMN05444271_10821"/>
<protein>
    <submittedName>
        <fullName evidence="8">Predicted PurR-regulated permease PerM</fullName>
    </submittedName>
</protein>
<evidence type="ECO:0000256" key="6">
    <source>
        <dbReference type="SAM" id="MobiDB-lite"/>
    </source>
</evidence>
<dbReference type="GeneID" id="35002838"/>
<evidence type="ECO:0000256" key="2">
    <source>
        <dbReference type="ARBA" id="ARBA00009773"/>
    </source>
</evidence>
<keyword evidence="5 7" id="KW-0472">Membrane</keyword>
<dbReference type="EMBL" id="FNYR01000008">
    <property type="protein sequence ID" value="SEI78646.1"/>
    <property type="molecule type" value="Genomic_DNA"/>
</dbReference>
<proteinExistence type="inferred from homology"/>
<evidence type="ECO:0000313" key="9">
    <source>
        <dbReference type="Proteomes" id="UP000198888"/>
    </source>
</evidence>
<dbReference type="AlphaFoldDB" id="A0A1H6TH82"/>
<evidence type="ECO:0000256" key="5">
    <source>
        <dbReference type="ARBA" id="ARBA00023136"/>
    </source>
</evidence>
<name>A0A1H6TH82_9EURY</name>
<feature type="transmembrane region" description="Helical" evidence="7">
    <location>
        <begin position="55"/>
        <end position="81"/>
    </location>
</feature>
<reference evidence="8 9" key="1">
    <citation type="submission" date="2016-10" db="EMBL/GenBank/DDBJ databases">
        <authorList>
            <person name="de Groot N.N."/>
        </authorList>
    </citation>
    <scope>NUCLEOTIDE SEQUENCE [LARGE SCALE GENOMIC DNA]</scope>
    <source>
        <strain evidence="8 9">DSM 22187</strain>
    </source>
</reference>
<dbReference type="InterPro" id="IPR002549">
    <property type="entry name" value="AI-2E-like"/>
</dbReference>
<dbReference type="Pfam" id="PF01594">
    <property type="entry name" value="AI-2E_transport"/>
    <property type="match status" value="1"/>
</dbReference>